<name>A0A6P3XNP7_DINQU</name>
<dbReference type="GeneID" id="106747247"/>
<gene>
    <name evidence="2" type="primary">LOC106747247</name>
</gene>
<keyword evidence="1" id="KW-1185">Reference proteome</keyword>
<dbReference type="RefSeq" id="XP_014480091.1">
    <property type="nucleotide sequence ID" value="XM_014624605.1"/>
</dbReference>
<dbReference type="Proteomes" id="UP000515204">
    <property type="component" value="Unplaced"/>
</dbReference>
<evidence type="ECO:0000313" key="1">
    <source>
        <dbReference type="Proteomes" id="UP000515204"/>
    </source>
</evidence>
<protein>
    <submittedName>
        <fullName evidence="2">Uncharacterized protein LOC106747247</fullName>
    </submittedName>
</protein>
<evidence type="ECO:0000313" key="2">
    <source>
        <dbReference type="RefSeq" id="XP_014480091.1"/>
    </source>
</evidence>
<accession>A0A6P3XNP7</accession>
<dbReference type="OrthoDB" id="1434354at2759"/>
<organism evidence="1 2">
    <name type="scientific">Dinoponera quadriceps</name>
    <name type="common">South American ant</name>
    <dbReference type="NCBI Taxonomy" id="609295"/>
    <lineage>
        <taxon>Eukaryota</taxon>
        <taxon>Metazoa</taxon>
        <taxon>Ecdysozoa</taxon>
        <taxon>Arthropoda</taxon>
        <taxon>Hexapoda</taxon>
        <taxon>Insecta</taxon>
        <taxon>Pterygota</taxon>
        <taxon>Neoptera</taxon>
        <taxon>Endopterygota</taxon>
        <taxon>Hymenoptera</taxon>
        <taxon>Apocrita</taxon>
        <taxon>Aculeata</taxon>
        <taxon>Formicoidea</taxon>
        <taxon>Formicidae</taxon>
        <taxon>Ponerinae</taxon>
        <taxon>Ponerini</taxon>
        <taxon>Dinoponera</taxon>
    </lineage>
</organism>
<reference evidence="2" key="1">
    <citation type="submission" date="2025-08" db="UniProtKB">
        <authorList>
            <consortium name="RefSeq"/>
        </authorList>
    </citation>
    <scope>IDENTIFICATION</scope>
</reference>
<dbReference type="SUPFAM" id="SSF46938">
    <property type="entry name" value="CRAL/TRIO N-terminal domain"/>
    <property type="match status" value="1"/>
</dbReference>
<dbReference type="AlphaFoldDB" id="A0A6P3XNP7"/>
<dbReference type="KEGG" id="dqu:106747247"/>
<sequence length="74" mass="8921">MSSIKCITLEEKLRKNPELMLSDIQILREWCEKQPRLPRIQNVEVALFLHCNYHHIQPAKDTIENYYIYRTHAP</sequence>
<proteinExistence type="predicted"/>
<dbReference type="InterPro" id="IPR036273">
    <property type="entry name" value="CRAL/TRIO_N_dom_sf"/>
</dbReference>